<name>A0AAN8QMB3_9TELE</name>
<dbReference type="EMBL" id="JAGTTL010000024">
    <property type="protein sequence ID" value="KAK6303123.1"/>
    <property type="molecule type" value="Genomic_DNA"/>
</dbReference>
<evidence type="ECO:0000313" key="1">
    <source>
        <dbReference type="EMBL" id="KAK6303123.1"/>
    </source>
</evidence>
<sequence length="74" mass="8077">MHALTHTHAKQPCTLRTACSSLVRLPPSILPWTILGRMPGCLMPGKAEQSQTSAWDYSRSCAAAHTRSLEGIFV</sequence>
<feature type="non-terminal residue" evidence="1">
    <location>
        <position position="74"/>
    </location>
</feature>
<protein>
    <submittedName>
        <fullName evidence="1">Uncharacterized protein</fullName>
    </submittedName>
</protein>
<keyword evidence="2" id="KW-1185">Reference proteome</keyword>
<organism evidence="1 2">
    <name type="scientific">Coregonus suidteri</name>
    <dbReference type="NCBI Taxonomy" id="861788"/>
    <lineage>
        <taxon>Eukaryota</taxon>
        <taxon>Metazoa</taxon>
        <taxon>Chordata</taxon>
        <taxon>Craniata</taxon>
        <taxon>Vertebrata</taxon>
        <taxon>Euteleostomi</taxon>
        <taxon>Actinopterygii</taxon>
        <taxon>Neopterygii</taxon>
        <taxon>Teleostei</taxon>
        <taxon>Protacanthopterygii</taxon>
        <taxon>Salmoniformes</taxon>
        <taxon>Salmonidae</taxon>
        <taxon>Coregoninae</taxon>
        <taxon>Coregonus</taxon>
    </lineage>
</organism>
<dbReference type="AlphaFoldDB" id="A0AAN8QMB3"/>
<evidence type="ECO:0000313" key="2">
    <source>
        <dbReference type="Proteomes" id="UP001356427"/>
    </source>
</evidence>
<gene>
    <name evidence="1" type="ORF">J4Q44_G00255770</name>
</gene>
<dbReference type="Proteomes" id="UP001356427">
    <property type="component" value="Unassembled WGS sequence"/>
</dbReference>
<reference evidence="1 2" key="1">
    <citation type="submission" date="2021-04" db="EMBL/GenBank/DDBJ databases">
        <authorList>
            <person name="De Guttry C."/>
            <person name="Zahm M."/>
            <person name="Klopp C."/>
            <person name="Cabau C."/>
            <person name="Louis A."/>
            <person name="Berthelot C."/>
            <person name="Parey E."/>
            <person name="Roest Crollius H."/>
            <person name="Montfort J."/>
            <person name="Robinson-Rechavi M."/>
            <person name="Bucao C."/>
            <person name="Bouchez O."/>
            <person name="Gislard M."/>
            <person name="Lluch J."/>
            <person name="Milhes M."/>
            <person name="Lampietro C."/>
            <person name="Lopez Roques C."/>
            <person name="Donnadieu C."/>
            <person name="Braasch I."/>
            <person name="Desvignes T."/>
            <person name="Postlethwait J."/>
            <person name="Bobe J."/>
            <person name="Wedekind C."/>
            <person name="Guiguen Y."/>
        </authorList>
    </citation>
    <scope>NUCLEOTIDE SEQUENCE [LARGE SCALE GENOMIC DNA]</scope>
    <source>
        <strain evidence="1">Cs_M1</strain>
        <tissue evidence="1">Blood</tissue>
    </source>
</reference>
<comment type="caution">
    <text evidence="1">The sequence shown here is derived from an EMBL/GenBank/DDBJ whole genome shotgun (WGS) entry which is preliminary data.</text>
</comment>
<proteinExistence type="predicted"/>
<accession>A0AAN8QMB3</accession>